<dbReference type="RefSeq" id="WP_374835599.1">
    <property type="nucleotide sequence ID" value="NZ_JBHEEW010000001.1"/>
</dbReference>
<organism evidence="1 2">
    <name type="scientific">Mycoplana ramosa</name>
    <name type="common">Mycoplana bullata</name>
    <dbReference type="NCBI Taxonomy" id="40837"/>
    <lineage>
        <taxon>Bacteria</taxon>
        <taxon>Pseudomonadati</taxon>
        <taxon>Pseudomonadota</taxon>
        <taxon>Alphaproteobacteria</taxon>
        <taxon>Hyphomicrobiales</taxon>
        <taxon>Rhizobiaceae</taxon>
        <taxon>Mycoplana</taxon>
    </lineage>
</organism>
<gene>
    <name evidence="1" type="ORF">ACFQ33_07115</name>
</gene>
<reference evidence="2" key="1">
    <citation type="journal article" date="2019" name="Int. J. Syst. Evol. Microbiol.">
        <title>The Global Catalogue of Microorganisms (GCM) 10K type strain sequencing project: providing services to taxonomists for standard genome sequencing and annotation.</title>
        <authorList>
            <consortium name="The Broad Institute Genomics Platform"/>
            <consortium name="The Broad Institute Genome Sequencing Center for Infectious Disease"/>
            <person name="Wu L."/>
            <person name="Ma J."/>
        </authorList>
    </citation>
    <scope>NUCLEOTIDE SEQUENCE [LARGE SCALE GENOMIC DNA]</scope>
    <source>
        <strain evidence="2">CCUG 55609</strain>
    </source>
</reference>
<dbReference type="Proteomes" id="UP001597173">
    <property type="component" value="Unassembled WGS sequence"/>
</dbReference>
<accession>A0ABW3YSU7</accession>
<evidence type="ECO:0000313" key="2">
    <source>
        <dbReference type="Proteomes" id="UP001597173"/>
    </source>
</evidence>
<dbReference type="EMBL" id="JBHTNF010000002">
    <property type="protein sequence ID" value="MFD1327661.1"/>
    <property type="molecule type" value="Genomic_DNA"/>
</dbReference>
<keyword evidence="2" id="KW-1185">Reference proteome</keyword>
<name>A0ABW3YSU7_MYCRA</name>
<proteinExistence type="predicted"/>
<comment type="caution">
    <text evidence="1">The sequence shown here is derived from an EMBL/GenBank/DDBJ whole genome shotgun (WGS) entry which is preliminary data.</text>
</comment>
<protein>
    <submittedName>
        <fullName evidence="1">Uncharacterized protein</fullName>
    </submittedName>
</protein>
<evidence type="ECO:0000313" key="1">
    <source>
        <dbReference type="EMBL" id="MFD1327661.1"/>
    </source>
</evidence>
<sequence>MPIALFASLAISLRILVLTALMVAPLAAVSYAAHNGSLGAGKQGAGLVLFVTLQRQAMS</sequence>